<evidence type="ECO:0000256" key="6">
    <source>
        <dbReference type="ARBA" id="ARBA00022840"/>
    </source>
</evidence>
<keyword evidence="4" id="KW-0418">Kinase</keyword>
<feature type="region of interest" description="Disordered" evidence="8">
    <location>
        <begin position="57"/>
        <end position="102"/>
    </location>
</feature>
<evidence type="ECO:0000256" key="4">
    <source>
        <dbReference type="ARBA" id="ARBA00022777"/>
    </source>
</evidence>
<dbReference type="GO" id="GO:0005509">
    <property type="term" value="F:calcium ion binding"/>
    <property type="evidence" value="ECO:0007669"/>
    <property type="project" value="InterPro"/>
</dbReference>
<evidence type="ECO:0000256" key="2">
    <source>
        <dbReference type="ARBA" id="ARBA00022679"/>
    </source>
</evidence>
<dbReference type="InterPro" id="IPR008271">
    <property type="entry name" value="Ser/Thr_kinase_AS"/>
</dbReference>
<evidence type="ECO:0000256" key="5">
    <source>
        <dbReference type="ARBA" id="ARBA00022837"/>
    </source>
</evidence>
<evidence type="ECO:0000313" key="11">
    <source>
        <dbReference type="EMBL" id="CAD9459477.1"/>
    </source>
</evidence>
<keyword evidence="1" id="KW-0723">Serine/threonine-protein kinase</keyword>
<reference evidence="11" key="1">
    <citation type="submission" date="2021-01" db="EMBL/GenBank/DDBJ databases">
        <authorList>
            <person name="Corre E."/>
            <person name="Pelletier E."/>
            <person name="Niang G."/>
            <person name="Scheremetjew M."/>
            <person name="Finn R."/>
            <person name="Kale V."/>
            <person name="Holt S."/>
            <person name="Cochrane G."/>
            <person name="Meng A."/>
            <person name="Brown T."/>
            <person name="Cohen L."/>
        </authorList>
    </citation>
    <scope>NUCLEOTIDE SEQUENCE</scope>
    <source>
        <strain evidence="11">UTEX LB 985</strain>
    </source>
</reference>
<dbReference type="InterPro" id="IPR018247">
    <property type="entry name" value="EF_Hand_1_Ca_BS"/>
</dbReference>
<dbReference type="SUPFAM" id="SSF47473">
    <property type="entry name" value="EF-hand"/>
    <property type="match status" value="1"/>
</dbReference>
<dbReference type="PROSITE" id="PS00108">
    <property type="entry name" value="PROTEIN_KINASE_ST"/>
    <property type="match status" value="1"/>
</dbReference>
<evidence type="ECO:0008006" key="12">
    <source>
        <dbReference type="Google" id="ProtNLM"/>
    </source>
</evidence>
<dbReference type="InterPro" id="IPR011009">
    <property type="entry name" value="Kinase-like_dom_sf"/>
</dbReference>
<dbReference type="Gene3D" id="3.30.200.20">
    <property type="entry name" value="Phosphorylase Kinase, domain 1"/>
    <property type="match status" value="1"/>
</dbReference>
<dbReference type="PROSITE" id="PS00018">
    <property type="entry name" value="EF_HAND_1"/>
    <property type="match status" value="2"/>
</dbReference>
<sequence>MSTNRTTIVAAGRVKLPSLTSAKRISDAYAPAPFASRRHGIKDEALPEAPLQRLGFVRPGRPRNALPALPPLQRQGLDESHTKASRHKERAAAPGGAASRHRVPAHSAARVKVAAPSSGAAIVTELVATRKTQVTDLVIADKALLTEEEKEQLRYFEEVRQKKRAQQQATAVPAPPVLASTVSAPPVPAPKEKASREIIYPTHPSGIGSLPAASTSAYSQVRPIAQLADRYDCDDSRPLGAGANGSVRTITKRATGEVYALKAMPTDPDATDSETAISLLLADVEMQRSLDHPNIARVLDVYLQDSSAESREYSGEVSFVMPFYSGGSLAQYMKRHPHVDDAKTATLMHKMLRALHSCHTHGIMHRDVKLENFVFDSEDEEAELKLIDFGMAARVTPQTESQSEGFTTLWYTAPEMHFEYHRVLQKTGRVPGNQDVSYTSAIDVWALGLIAYQLLCGRFPFGIGEDPNEDEEIVVDRIAFEPLTFPQCSPPLSSEAVDFCNWLLERDPSKRPNAAMAMGHPWILQGSTLHKRAAPTAKPSPAGNVAAKVGGKAAAKLGMGARVDARKQLLQSLGAFVQSSPLRRYACHALAYSTPSTAPHLRELRRAFVAADLDESGTLCRAEFHQALSWLHPPPLPIRLDADRLFGLLDVAKTGQIEWRWFLAAMQGSAPLIASAPLPTTRELIDAFHLLDRDGDGYIGVSDLASLFASSAEASVRLLDSTQLSKILRQAIGPVKPKA</sequence>
<organism evidence="11">
    <name type="scientific">Haptolina brevifila</name>
    <dbReference type="NCBI Taxonomy" id="156173"/>
    <lineage>
        <taxon>Eukaryota</taxon>
        <taxon>Haptista</taxon>
        <taxon>Haptophyta</taxon>
        <taxon>Prymnesiophyceae</taxon>
        <taxon>Prymnesiales</taxon>
        <taxon>Prymnesiaceae</taxon>
        <taxon>Haptolina</taxon>
    </lineage>
</organism>
<feature type="binding site" evidence="7">
    <location>
        <position position="262"/>
    </location>
    <ligand>
        <name>ATP</name>
        <dbReference type="ChEBI" id="CHEBI:30616"/>
    </ligand>
</feature>
<dbReference type="EMBL" id="HBGU01034923">
    <property type="protein sequence ID" value="CAD9459477.1"/>
    <property type="molecule type" value="Transcribed_RNA"/>
</dbReference>
<dbReference type="PROSITE" id="PS00107">
    <property type="entry name" value="PROTEIN_KINASE_ATP"/>
    <property type="match status" value="1"/>
</dbReference>
<dbReference type="InterPro" id="IPR000719">
    <property type="entry name" value="Prot_kinase_dom"/>
</dbReference>
<dbReference type="PROSITE" id="PS50011">
    <property type="entry name" value="PROTEIN_KINASE_DOM"/>
    <property type="match status" value="1"/>
</dbReference>
<evidence type="ECO:0000256" key="1">
    <source>
        <dbReference type="ARBA" id="ARBA00022527"/>
    </source>
</evidence>
<evidence type="ECO:0000259" key="10">
    <source>
        <dbReference type="PROSITE" id="PS50222"/>
    </source>
</evidence>
<dbReference type="InterPro" id="IPR011992">
    <property type="entry name" value="EF-hand-dom_pair"/>
</dbReference>
<dbReference type="InterPro" id="IPR002048">
    <property type="entry name" value="EF_hand_dom"/>
</dbReference>
<dbReference type="InterPro" id="IPR017441">
    <property type="entry name" value="Protein_kinase_ATP_BS"/>
</dbReference>
<gene>
    <name evidence="11" type="ORF">CBRE1094_LOCUS19095</name>
</gene>
<evidence type="ECO:0000256" key="3">
    <source>
        <dbReference type="ARBA" id="ARBA00022741"/>
    </source>
</evidence>
<dbReference type="Gene3D" id="1.10.238.10">
    <property type="entry name" value="EF-hand"/>
    <property type="match status" value="1"/>
</dbReference>
<feature type="domain" description="EF-hand" evidence="10">
    <location>
        <begin position="599"/>
        <end position="634"/>
    </location>
</feature>
<proteinExistence type="predicted"/>
<dbReference type="GO" id="GO:0004674">
    <property type="term" value="F:protein serine/threonine kinase activity"/>
    <property type="evidence" value="ECO:0007669"/>
    <property type="project" value="UniProtKB-KW"/>
</dbReference>
<dbReference type="SMART" id="SM00220">
    <property type="entry name" value="S_TKc"/>
    <property type="match status" value="1"/>
</dbReference>
<dbReference type="SMART" id="SM00054">
    <property type="entry name" value="EFh"/>
    <property type="match status" value="2"/>
</dbReference>
<dbReference type="AlphaFoldDB" id="A0A7S2DN41"/>
<evidence type="ECO:0000256" key="7">
    <source>
        <dbReference type="PROSITE-ProRule" id="PRU10141"/>
    </source>
</evidence>
<keyword evidence="6 7" id="KW-0067">ATP-binding</keyword>
<dbReference type="GO" id="GO:0005524">
    <property type="term" value="F:ATP binding"/>
    <property type="evidence" value="ECO:0007669"/>
    <property type="project" value="UniProtKB-UniRule"/>
</dbReference>
<dbReference type="SUPFAM" id="SSF56112">
    <property type="entry name" value="Protein kinase-like (PK-like)"/>
    <property type="match status" value="1"/>
</dbReference>
<protein>
    <recommendedName>
        <fullName evidence="12">Non-specific serine/threonine protein kinase</fullName>
    </recommendedName>
</protein>
<accession>A0A7S2DN41</accession>
<dbReference type="PANTHER" id="PTHR24349">
    <property type="entry name" value="SERINE/THREONINE-PROTEIN KINASE"/>
    <property type="match status" value="1"/>
</dbReference>
<keyword evidence="3 7" id="KW-0547">Nucleotide-binding</keyword>
<dbReference type="PROSITE" id="PS50222">
    <property type="entry name" value="EF_HAND_2"/>
    <property type="match status" value="2"/>
</dbReference>
<feature type="domain" description="EF-hand" evidence="10">
    <location>
        <begin position="679"/>
        <end position="714"/>
    </location>
</feature>
<keyword evidence="5" id="KW-0106">Calcium</keyword>
<dbReference type="Pfam" id="PF13202">
    <property type="entry name" value="EF-hand_5"/>
    <property type="match status" value="2"/>
</dbReference>
<dbReference type="Pfam" id="PF00069">
    <property type="entry name" value="Pkinase"/>
    <property type="match status" value="1"/>
</dbReference>
<name>A0A7S2DN41_9EUKA</name>
<evidence type="ECO:0000256" key="8">
    <source>
        <dbReference type="SAM" id="MobiDB-lite"/>
    </source>
</evidence>
<feature type="compositionally biased region" description="Low complexity" evidence="8">
    <location>
        <begin position="58"/>
        <end position="75"/>
    </location>
</feature>
<keyword evidence="2" id="KW-0808">Transferase</keyword>
<dbReference type="Gene3D" id="1.10.510.10">
    <property type="entry name" value="Transferase(Phosphotransferase) domain 1"/>
    <property type="match status" value="1"/>
</dbReference>
<evidence type="ECO:0000259" key="9">
    <source>
        <dbReference type="PROSITE" id="PS50011"/>
    </source>
</evidence>
<dbReference type="InterPro" id="IPR050205">
    <property type="entry name" value="CDPK_Ser/Thr_kinases"/>
</dbReference>
<feature type="domain" description="Protein kinase" evidence="9">
    <location>
        <begin position="233"/>
        <end position="523"/>
    </location>
</feature>